<dbReference type="KEGG" id="ptv:AA957_02160"/>
<dbReference type="RefSeq" id="WP_049708706.1">
    <property type="nucleotide sequence ID" value="NZ_CP011507.1"/>
</dbReference>
<evidence type="ECO:0000313" key="1">
    <source>
        <dbReference type="EMBL" id="AKS04964.1"/>
    </source>
</evidence>
<name>A0A0H5A2B1_9PSED</name>
<sequence length="212" mass="24274">MLKQNREIALAGEEALDALKEIEFILISLHKMGSYYAEKPGALEEYQKATTDFIDEFSVTQRLAKVRAIISKQFDDSLGDDDMDDIERHLSNLKFWKPDQPLNKINHDIELLEISNGTIQQVTCKLNELLVVYTNQQDEFLLITFHNPVAFKGISAIGAKVRNIYEEIDPNLSQNLKHITPVQDWRSYCFKTSNDSESIFTVVAEGYSVEKI</sequence>
<dbReference type="AlphaFoldDB" id="A0A0H5A2B1"/>
<accession>A0A0H5A2B1</accession>
<evidence type="ECO:0000313" key="2">
    <source>
        <dbReference type="Proteomes" id="UP000036608"/>
    </source>
</evidence>
<gene>
    <name evidence="1" type="ORF">AA957_02160</name>
</gene>
<organism evidence="1 2">
    <name type="scientific">Pseudomonas trivialis</name>
    <dbReference type="NCBI Taxonomy" id="200450"/>
    <lineage>
        <taxon>Bacteria</taxon>
        <taxon>Pseudomonadati</taxon>
        <taxon>Pseudomonadota</taxon>
        <taxon>Gammaproteobacteria</taxon>
        <taxon>Pseudomonadales</taxon>
        <taxon>Pseudomonadaceae</taxon>
        <taxon>Pseudomonas</taxon>
    </lineage>
</organism>
<proteinExistence type="predicted"/>
<dbReference type="OrthoDB" id="2895461at2"/>
<reference evidence="1 2" key="1">
    <citation type="journal article" date="2015" name="Genome Announc.">
        <title>Complete Genome Sequence of the Rhizobacterium Pseudomonas trivialis Strain IHBB745 with Multiple Plant Growth-Promoting Activities and Tolerance to Desiccation and Alkalinity.</title>
        <authorList>
            <person name="Gulati A."/>
            <person name="Swarnkar M.K."/>
            <person name="Vyas P."/>
            <person name="Rahi P."/>
            <person name="Thakur R."/>
            <person name="Thakur N."/>
            <person name="Singh A.K."/>
        </authorList>
    </citation>
    <scope>NUCLEOTIDE SEQUENCE [LARGE SCALE GENOMIC DNA]</scope>
    <source>
        <strain evidence="2">745</strain>
    </source>
</reference>
<protein>
    <submittedName>
        <fullName evidence="1">Uncharacterized protein</fullName>
    </submittedName>
</protein>
<dbReference type="EMBL" id="CP011507">
    <property type="protein sequence ID" value="AKS04964.1"/>
    <property type="molecule type" value="Genomic_DNA"/>
</dbReference>
<dbReference type="PATRIC" id="fig|200450.3.peg.464"/>
<reference evidence="2" key="2">
    <citation type="submission" date="2015-05" db="EMBL/GenBank/DDBJ databases">
        <authorList>
            <person name="Swarnkar M.K."/>
            <person name="Vyas P."/>
            <person name="Rahi P."/>
            <person name="Thakur R."/>
            <person name="Thakur N."/>
            <person name="Singh A.K."/>
            <person name="Gulati A."/>
        </authorList>
    </citation>
    <scope>NUCLEOTIDE SEQUENCE [LARGE SCALE GENOMIC DNA]</scope>
    <source>
        <strain evidence="2">745</strain>
    </source>
</reference>
<dbReference type="Proteomes" id="UP000036608">
    <property type="component" value="Chromosome"/>
</dbReference>